<keyword evidence="4" id="KW-1185">Reference proteome</keyword>
<dbReference type="AlphaFoldDB" id="A0AAD2F8L6"/>
<dbReference type="PANTHER" id="PTHR32385:SF15">
    <property type="entry name" value="INOSITOL PHOSPHOCERAMIDE MANNOSYLTRANSFERASE 1"/>
    <property type="match status" value="1"/>
</dbReference>
<sequence length="449" mass="50959">MIPKTLHFIWVGDETKRPDNCIQSWAKLNPGYQIKIWGNTTLAEYQWFNAKHMDAMLDRELNGVADMMRWEILHREGGIVLDADSICLRPLDDALLECEAFACWESEIARPGLIAAGYFGCKPGNPFVQQIVLDIHNEPSVVHDMAWKTVGPLRLTESYRRYQYHSLRILPSHFFIPEHFSGVKYSGPGPVYANQMWASTKRSYDSLYQQQFDADGQPVQAAQTAAALAAVAPAAAPAAQATPPSRSRLEAVHDPYFVQRVQVSSDVMNRSRVDVFKTLCAGKRVLHIGCADWPITDPKTSLHLALEPVCAKLDGFDIHAEALEPLAPLTRGRLFSRFEDIRDQYDLVLVPEVMEHVPDVAGFLKQLDSLDTHSYVITVPDAFQCHPRHFDYLNDTQTFVEVVHPDHNCWYTPFTLSNTIKKYTPWNIDGMWFFNAISLFTLASKRPMH</sequence>
<dbReference type="EMBL" id="CAUDLI010000004">
    <property type="protein sequence ID" value="CAJ0877160.1"/>
    <property type="molecule type" value="Genomic_DNA"/>
</dbReference>
<evidence type="ECO:0000313" key="2">
    <source>
        <dbReference type="EMBL" id="CAJ0869908.1"/>
    </source>
</evidence>
<dbReference type="EMBL" id="CAUDKO010000004">
    <property type="protein sequence ID" value="CAJ0869908.1"/>
    <property type="molecule type" value="Genomic_DNA"/>
</dbReference>
<dbReference type="Proteomes" id="UP001189792">
    <property type="component" value="Unassembled WGS sequence"/>
</dbReference>
<organism evidence="2 5">
    <name type="scientific">Ralstonia flatus</name>
    <dbReference type="NCBI Taxonomy" id="3058601"/>
    <lineage>
        <taxon>Bacteria</taxon>
        <taxon>Pseudomonadati</taxon>
        <taxon>Pseudomonadota</taxon>
        <taxon>Betaproteobacteria</taxon>
        <taxon>Burkholderiales</taxon>
        <taxon>Burkholderiaceae</taxon>
        <taxon>Ralstonia</taxon>
    </lineage>
</organism>
<dbReference type="RefSeq" id="WP_206274678.1">
    <property type="nucleotide sequence ID" value="NZ_CAUDKO010000004.1"/>
</dbReference>
<evidence type="ECO:0000313" key="4">
    <source>
        <dbReference type="Proteomes" id="UP001189792"/>
    </source>
</evidence>
<dbReference type="SUPFAM" id="SSF53335">
    <property type="entry name" value="S-adenosyl-L-methionine-dependent methyltransferases"/>
    <property type="match status" value="1"/>
</dbReference>
<dbReference type="InterPro" id="IPR051706">
    <property type="entry name" value="Glycosyltransferase_domain"/>
</dbReference>
<comment type="caution">
    <text evidence="2">The sequence shown here is derived from an EMBL/GenBank/DDBJ whole genome shotgun (WGS) entry which is preliminary data.</text>
</comment>
<evidence type="ECO:0000313" key="5">
    <source>
        <dbReference type="Proteomes" id="UP001190491"/>
    </source>
</evidence>
<dbReference type="GO" id="GO:0000030">
    <property type="term" value="F:mannosyltransferase activity"/>
    <property type="evidence" value="ECO:0007669"/>
    <property type="project" value="TreeGrafter"/>
</dbReference>
<reference evidence="2 4" key="1">
    <citation type="submission" date="2023-07" db="EMBL/GenBank/DDBJ databases">
        <authorList>
            <person name="Peeters C."/>
        </authorList>
    </citation>
    <scope>NUCLEOTIDE SEQUENCE</scope>
    <source>
        <strain evidence="3 4">LMG 32965</strain>
        <strain evidence="2">R-77567</strain>
    </source>
</reference>
<dbReference type="Proteomes" id="UP001190491">
    <property type="component" value="Unassembled WGS sequence"/>
</dbReference>
<evidence type="ECO:0008006" key="6">
    <source>
        <dbReference type="Google" id="ProtNLM"/>
    </source>
</evidence>
<dbReference type="Pfam" id="PF04488">
    <property type="entry name" value="Gly_transf_sug"/>
    <property type="match status" value="1"/>
</dbReference>
<evidence type="ECO:0000313" key="3">
    <source>
        <dbReference type="EMBL" id="CAJ0877160.1"/>
    </source>
</evidence>
<gene>
    <name evidence="3" type="ORF">R77564_02277</name>
    <name evidence="2" type="ORF">R77567_02338</name>
</gene>
<dbReference type="Gene3D" id="3.90.550.20">
    <property type="match status" value="1"/>
</dbReference>
<accession>A0AAD2F8L6</accession>
<dbReference type="Gene3D" id="3.40.50.150">
    <property type="entry name" value="Vaccinia Virus protein VP39"/>
    <property type="match status" value="1"/>
</dbReference>
<dbReference type="InterPro" id="IPR029044">
    <property type="entry name" value="Nucleotide-diphossugar_trans"/>
</dbReference>
<dbReference type="PANTHER" id="PTHR32385">
    <property type="entry name" value="MANNOSYL PHOSPHORYLINOSITOL CERAMIDE SYNTHASE"/>
    <property type="match status" value="1"/>
</dbReference>
<dbReference type="GO" id="GO:0016020">
    <property type="term" value="C:membrane"/>
    <property type="evidence" value="ECO:0007669"/>
    <property type="project" value="GOC"/>
</dbReference>
<dbReference type="InterPro" id="IPR029063">
    <property type="entry name" value="SAM-dependent_MTases_sf"/>
</dbReference>
<proteinExistence type="predicted"/>
<name>A0AAD2F8L6_9RALS</name>
<protein>
    <recommendedName>
        <fullName evidence="6">Mannosyltransferase</fullName>
    </recommendedName>
</protein>
<dbReference type="GO" id="GO:0051999">
    <property type="term" value="P:mannosyl-inositol phosphorylceramide biosynthetic process"/>
    <property type="evidence" value="ECO:0007669"/>
    <property type="project" value="TreeGrafter"/>
</dbReference>
<dbReference type="SUPFAM" id="SSF53448">
    <property type="entry name" value="Nucleotide-diphospho-sugar transferases"/>
    <property type="match status" value="1"/>
</dbReference>
<evidence type="ECO:0000256" key="1">
    <source>
        <dbReference type="ARBA" id="ARBA00022679"/>
    </source>
</evidence>
<dbReference type="InterPro" id="IPR007577">
    <property type="entry name" value="GlycoTrfase_DXD_sugar-bd_CS"/>
</dbReference>
<keyword evidence="1" id="KW-0808">Transferase</keyword>